<keyword evidence="1" id="KW-0378">Hydrolase</keyword>
<dbReference type="InterPro" id="IPR007253">
    <property type="entry name" value="Cell_wall-bd_2"/>
</dbReference>
<evidence type="ECO:0000313" key="2">
    <source>
        <dbReference type="Proteomes" id="UP000411588"/>
    </source>
</evidence>
<sequence length="346" mass="38124">MKVKKKVLSLGLMVTVLVSNYIVVSNAMELKNIEKIVGKNRYETAALIADKQNYTTAILVNSDKSIADGLSASGLAGSENAPILLTQKDNIPDETLQRLNRVTKLYIVGGEDSINKDVEQMLTMRRMEVKRISGNDRIETSYNVAKEINSVNKVKNIILTNAYKGEADSMSVASVAVRDKMPIILTDGDKIPFNTDGLKTYVVGGKSSMSDALVNETKSIRISGIDRFKTNKEVIKYFYKDVKECYITKAYTLIDALTGSTIAKNKPIVLADEVSDKSVLKGMDKFDVIGGVNNTTINKCLNVLNGEEKETPHFEHNDNSGIQNDNGNEGQYVEMEGEWGDIVADM</sequence>
<proteinExistence type="predicted"/>
<dbReference type="Gene3D" id="3.40.50.12090">
    <property type="match status" value="2"/>
</dbReference>
<name>A0AB74QGP1_CLODI</name>
<evidence type="ECO:0000313" key="1">
    <source>
        <dbReference type="EMBL" id="VFD35902.1"/>
    </source>
</evidence>
<dbReference type="Pfam" id="PF04122">
    <property type="entry name" value="CW_binding_2"/>
    <property type="match status" value="3"/>
</dbReference>
<dbReference type="RefSeq" id="WP_109277213.1">
    <property type="nucleotide sequence ID" value="NZ_CAADAN010000019.1"/>
</dbReference>
<dbReference type="PANTHER" id="PTHR30032">
    <property type="entry name" value="N-ACETYLMURAMOYL-L-ALANINE AMIDASE-RELATED"/>
    <property type="match status" value="1"/>
</dbReference>
<comment type="caution">
    <text evidence="1">The sequence shown here is derived from an EMBL/GenBank/DDBJ whole genome shotgun (WGS) entry which is preliminary data.</text>
</comment>
<gene>
    <name evidence="1" type="primary">lytC_30</name>
    <name evidence="1" type="ORF">SAMEA1402399_03754</name>
</gene>
<dbReference type="Proteomes" id="UP000411588">
    <property type="component" value="Unassembled WGS sequence"/>
</dbReference>
<dbReference type="EC" id="3.5.1.28" evidence="1"/>
<reference evidence="1 2" key="1">
    <citation type="submission" date="2019-02" db="EMBL/GenBank/DDBJ databases">
        <authorList>
            <consortium name="Pathogen Informatics"/>
        </authorList>
    </citation>
    <scope>NUCLEOTIDE SEQUENCE [LARGE SCALE GENOMIC DNA]</scope>
    <source>
        <strain evidence="2">clo34</strain>
    </source>
</reference>
<accession>A0AB74QGP1</accession>
<dbReference type="InterPro" id="IPR051922">
    <property type="entry name" value="Bact_Sporulation_Assoc"/>
</dbReference>
<dbReference type="AlphaFoldDB" id="A0AB74QGP1"/>
<dbReference type="GO" id="GO:0008745">
    <property type="term" value="F:N-acetylmuramoyl-L-alanine amidase activity"/>
    <property type="evidence" value="ECO:0007669"/>
    <property type="project" value="UniProtKB-EC"/>
</dbReference>
<protein>
    <submittedName>
        <fullName evidence="1">Cell surface protein</fullName>
        <ecNumber evidence="1">3.5.1.28</ecNumber>
    </submittedName>
</protein>
<organism evidence="1 2">
    <name type="scientific">Clostridioides difficile</name>
    <name type="common">Peptoclostridium difficile</name>
    <dbReference type="NCBI Taxonomy" id="1496"/>
    <lineage>
        <taxon>Bacteria</taxon>
        <taxon>Bacillati</taxon>
        <taxon>Bacillota</taxon>
        <taxon>Clostridia</taxon>
        <taxon>Peptostreptococcales</taxon>
        <taxon>Peptostreptococcaceae</taxon>
        <taxon>Clostridioides</taxon>
    </lineage>
</organism>
<dbReference type="EMBL" id="CAADAN010000019">
    <property type="protein sequence ID" value="VFD35902.1"/>
    <property type="molecule type" value="Genomic_DNA"/>
</dbReference>
<dbReference type="PANTHER" id="PTHR30032:SF8">
    <property type="entry name" value="GERMINATION-SPECIFIC N-ACETYLMURAMOYL-L-ALANINE AMIDASE"/>
    <property type="match status" value="1"/>
</dbReference>